<gene>
    <name evidence="2" type="ORF">DFR27_1422</name>
</gene>
<sequence>MSWVIYGATGYSGGLLAERAAKAGLKPLLSARNEEKLKQVAQRLGLEYQVADVNDSAALAKLAANSSVIVNCAGPFSATAKQVIAACISGKAHYIDITGEMAIFEYVQTPEISEAAKAAGIVVCPGAGFDVVPTDCLAATLAQKLPSAVSLELGFAGSKQLSQGTAKTSVEGLAKGGFSRIDGELKSEPVAQHTAEIDFGGAVGKKFAMTIPWGDISTAYSSTKIPNIKVFVPASKATADKARGAYKLRWLFGLKLVQNFLKRRIEKTVVGPDADARAKARMYLWGKAMDAQGNTVEACFSTPNGYELTITAPLAIAEHLAKGVEMSGSMTPSQLMGADFVWTLPDVEALNWR</sequence>
<keyword evidence="3" id="KW-1185">Reference proteome</keyword>
<protein>
    <submittedName>
        <fullName evidence="2">Short subunit dehydrogenase-like uncharacterized protein</fullName>
    </submittedName>
</protein>
<dbReference type="OrthoDB" id="4420885at2"/>
<dbReference type="AlphaFoldDB" id="A0A3M0A647"/>
<dbReference type="PANTHER" id="PTHR43781:SF1">
    <property type="entry name" value="SACCHAROPINE DEHYDROGENASE"/>
    <property type="match status" value="1"/>
</dbReference>
<comment type="caution">
    <text evidence="2">The sequence shown here is derived from an EMBL/GenBank/DDBJ whole genome shotgun (WGS) entry which is preliminary data.</text>
</comment>
<dbReference type="Pfam" id="PF03435">
    <property type="entry name" value="Sacchrp_dh_NADP"/>
    <property type="match status" value="1"/>
</dbReference>
<proteinExistence type="predicted"/>
<dbReference type="RefSeq" id="WP_121876750.1">
    <property type="nucleotide sequence ID" value="NZ_REFJ01000003.1"/>
</dbReference>
<dbReference type="SUPFAM" id="SSF51735">
    <property type="entry name" value="NAD(P)-binding Rossmann-fold domains"/>
    <property type="match status" value="1"/>
</dbReference>
<evidence type="ECO:0000313" key="2">
    <source>
        <dbReference type="EMBL" id="RMA80066.1"/>
    </source>
</evidence>
<reference evidence="2 3" key="1">
    <citation type="submission" date="2018-10" db="EMBL/GenBank/DDBJ databases">
        <title>Genomic Encyclopedia of Type Strains, Phase IV (KMG-IV): sequencing the most valuable type-strain genomes for metagenomic binning, comparative biology and taxonomic classification.</title>
        <authorList>
            <person name="Goeker M."/>
        </authorList>
    </citation>
    <scope>NUCLEOTIDE SEQUENCE [LARGE SCALE GENOMIC DNA]</scope>
    <source>
        <strain evidence="2 3">DSM 25080</strain>
    </source>
</reference>
<dbReference type="Proteomes" id="UP000267187">
    <property type="component" value="Unassembled WGS sequence"/>
</dbReference>
<dbReference type="EMBL" id="REFJ01000003">
    <property type="protein sequence ID" value="RMA80066.1"/>
    <property type="molecule type" value="Genomic_DNA"/>
</dbReference>
<accession>A0A3M0A647</accession>
<dbReference type="Gene3D" id="3.40.50.720">
    <property type="entry name" value="NAD(P)-binding Rossmann-like Domain"/>
    <property type="match status" value="1"/>
</dbReference>
<dbReference type="PANTHER" id="PTHR43781">
    <property type="entry name" value="SACCHAROPINE DEHYDROGENASE"/>
    <property type="match status" value="1"/>
</dbReference>
<organism evidence="2 3">
    <name type="scientific">Umboniibacter marinipuniceus</name>
    <dbReference type="NCBI Taxonomy" id="569599"/>
    <lineage>
        <taxon>Bacteria</taxon>
        <taxon>Pseudomonadati</taxon>
        <taxon>Pseudomonadota</taxon>
        <taxon>Gammaproteobacteria</taxon>
        <taxon>Cellvibrionales</taxon>
        <taxon>Cellvibrionaceae</taxon>
        <taxon>Umboniibacter</taxon>
    </lineage>
</organism>
<evidence type="ECO:0000313" key="3">
    <source>
        <dbReference type="Proteomes" id="UP000267187"/>
    </source>
</evidence>
<evidence type="ECO:0000259" key="1">
    <source>
        <dbReference type="Pfam" id="PF03435"/>
    </source>
</evidence>
<name>A0A3M0A647_9GAMM</name>
<dbReference type="InterPro" id="IPR005097">
    <property type="entry name" value="Sacchrp_dh_NADP-bd"/>
</dbReference>
<dbReference type="InterPro" id="IPR036291">
    <property type="entry name" value="NAD(P)-bd_dom_sf"/>
</dbReference>
<feature type="domain" description="Saccharopine dehydrogenase NADP binding" evidence="1">
    <location>
        <begin position="4"/>
        <end position="123"/>
    </location>
</feature>